<reference evidence="7 8" key="1">
    <citation type="journal article" date="2015" name="Nature">
        <title>rRNA introns, odd ribosomes, and small enigmatic genomes across a large radiation of phyla.</title>
        <authorList>
            <person name="Brown C.T."/>
            <person name="Hug L.A."/>
            <person name="Thomas B.C."/>
            <person name="Sharon I."/>
            <person name="Castelle C.J."/>
            <person name="Singh A."/>
            <person name="Wilkins M.J."/>
            <person name="Williams K.H."/>
            <person name="Banfield J.F."/>
        </authorList>
    </citation>
    <scope>NUCLEOTIDE SEQUENCE [LARGE SCALE GENOMIC DNA]</scope>
</reference>
<keyword evidence="4 6" id="KW-0689">Ribosomal protein</keyword>
<dbReference type="PANTHER" id="PTHR36427">
    <property type="entry name" value="54S RIBOSOMAL PROTEIN L1, MITOCHONDRIAL"/>
    <property type="match status" value="1"/>
</dbReference>
<comment type="similarity">
    <text evidence="1 6">Belongs to the universal ribosomal protein uL1 family.</text>
</comment>
<evidence type="ECO:0000256" key="3">
    <source>
        <dbReference type="ARBA" id="ARBA00022845"/>
    </source>
</evidence>
<dbReference type="PIRSF" id="PIRSF002155">
    <property type="entry name" value="Ribosomal_L1"/>
    <property type="match status" value="1"/>
</dbReference>
<accession>A0A0G0JEF4</accession>
<dbReference type="Gene3D" id="3.30.190.20">
    <property type="match status" value="1"/>
</dbReference>
<comment type="caution">
    <text evidence="7">The sequence shown here is derived from an EMBL/GenBank/DDBJ whole genome shotgun (WGS) entry which is preliminary data.</text>
</comment>
<dbReference type="InterPro" id="IPR016095">
    <property type="entry name" value="Ribosomal_uL1_3-a/b-sand"/>
</dbReference>
<evidence type="ECO:0000256" key="1">
    <source>
        <dbReference type="ARBA" id="ARBA00010531"/>
    </source>
</evidence>
<dbReference type="PANTHER" id="PTHR36427:SF3">
    <property type="entry name" value="LARGE RIBOSOMAL SUBUNIT PROTEIN UL1M"/>
    <property type="match status" value="1"/>
</dbReference>
<organism evidence="7 8">
    <name type="scientific">Candidatus Daviesbacteria bacterium GW2011_GWA2_38_24</name>
    <dbReference type="NCBI Taxonomy" id="1618422"/>
    <lineage>
        <taxon>Bacteria</taxon>
        <taxon>Candidatus Daviesiibacteriota</taxon>
    </lineage>
</organism>
<dbReference type="SUPFAM" id="SSF56808">
    <property type="entry name" value="Ribosomal protein L1"/>
    <property type="match status" value="1"/>
</dbReference>
<evidence type="ECO:0000256" key="6">
    <source>
        <dbReference type="RuleBase" id="RU000659"/>
    </source>
</evidence>
<keyword evidence="3" id="KW-0810">Translation regulation</keyword>
<dbReference type="GO" id="GO:0006412">
    <property type="term" value="P:translation"/>
    <property type="evidence" value="ECO:0007669"/>
    <property type="project" value="InterPro"/>
</dbReference>
<dbReference type="EMBL" id="LBUP01000007">
    <property type="protein sequence ID" value="KKQ66058.1"/>
    <property type="molecule type" value="Genomic_DNA"/>
</dbReference>
<evidence type="ECO:0000256" key="4">
    <source>
        <dbReference type="ARBA" id="ARBA00022980"/>
    </source>
</evidence>
<evidence type="ECO:0000256" key="2">
    <source>
        <dbReference type="ARBA" id="ARBA00022491"/>
    </source>
</evidence>
<dbReference type="GO" id="GO:0003735">
    <property type="term" value="F:structural constituent of ribosome"/>
    <property type="evidence" value="ECO:0007669"/>
    <property type="project" value="InterPro"/>
</dbReference>
<gene>
    <name evidence="7" type="ORF">US86_C0007G0103</name>
</gene>
<dbReference type="Pfam" id="PF00687">
    <property type="entry name" value="Ribosomal_L1"/>
    <property type="match status" value="1"/>
</dbReference>
<dbReference type="GO" id="GO:0006417">
    <property type="term" value="P:regulation of translation"/>
    <property type="evidence" value="ECO:0007669"/>
    <property type="project" value="UniProtKB-KW"/>
</dbReference>
<sequence>MAKKQEEKSKRSKKYQKAVEAVEKGKAYPLKEAVDLAKQSSYTKFNGTLELHINTSQKGIRGLVTMPYSAGKNLRILAFGKGAEDSGADIVGNEETIEEINKGKINFDVVVTTSEWMPKLAKVARILGPRGLMPNPKNGTITENLAKTVADLQGGKTEYKTEANGQVIHIAVGKVIQPTDEVSANVKALQMVLGKSRVKKLVISPTMGAGVKINPASI</sequence>
<dbReference type="Gene3D" id="3.40.50.790">
    <property type="match status" value="1"/>
</dbReference>
<keyword evidence="2" id="KW-0678">Repressor</keyword>
<dbReference type="InterPro" id="IPR023673">
    <property type="entry name" value="Ribosomal_uL1_CS"/>
</dbReference>
<dbReference type="GO" id="GO:0003723">
    <property type="term" value="F:RNA binding"/>
    <property type="evidence" value="ECO:0007669"/>
    <property type="project" value="InterPro"/>
</dbReference>
<dbReference type="FunFam" id="3.40.50.790:FF:000001">
    <property type="entry name" value="50S ribosomal protein L1"/>
    <property type="match status" value="1"/>
</dbReference>
<evidence type="ECO:0000256" key="5">
    <source>
        <dbReference type="ARBA" id="ARBA00023274"/>
    </source>
</evidence>
<evidence type="ECO:0000313" key="7">
    <source>
        <dbReference type="EMBL" id="KKQ66058.1"/>
    </source>
</evidence>
<protein>
    <recommendedName>
        <fullName evidence="6">Ribosomal protein</fullName>
    </recommendedName>
</protein>
<proteinExistence type="inferred from homology"/>
<dbReference type="PATRIC" id="fig|1618422.5.peg.1012"/>
<keyword evidence="5 6" id="KW-0687">Ribonucleoprotein</keyword>
<dbReference type="Proteomes" id="UP000034235">
    <property type="component" value="Unassembled WGS sequence"/>
</dbReference>
<dbReference type="CDD" id="cd00403">
    <property type="entry name" value="Ribosomal_L1"/>
    <property type="match status" value="1"/>
</dbReference>
<dbReference type="AlphaFoldDB" id="A0A0G0JEF4"/>
<dbReference type="InterPro" id="IPR002143">
    <property type="entry name" value="Ribosomal_uL1"/>
</dbReference>
<dbReference type="InterPro" id="IPR023674">
    <property type="entry name" value="Ribosomal_uL1-like"/>
</dbReference>
<evidence type="ECO:0000313" key="8">
    <source>
        <dbReference type="Proteomes" id="UP000034235"/>
    </source>
</evidence>
<dbReference type="PROSITE" id="PS01199">
    <property type="entry name" value="RIBOSOMAL_L1"/>
    <property type="match status" value="1"/>
</dbReference>
<name>A0A0G0JEF4_9BACT</name>
<dbReference type="InterPro" id="IPR028364">
    <property type="entry name" value="Ribosomal_uL1/biogenesis"/>
</dbReference>
<dbReference type="GO" id="GO:0015934">
    <property type="term" value="C:large ribosomal subunit"/>
    <property type="evidence" value="ECO:0007669"/>
    <property type="project" value="InterPro"/>
</dbReference>